<protein>
    <submittedName>
        <fullName evidence="1">Uncharacterized protein</fullName>
    </submittedName>
</protein>
<sequence length="187" mass="21241">MQSTTILFFDNATTHLKCKEDALSATKMPKFTPAMGKNWGVEVDKLDEDYHTHSGVFKGMAAILQECGFTNTLTLWAQCKNFKCTETTVNCCCHRILYNQLDFVNVPSKLERLCKPQGYQQCWCYSKLLYHQYPALSKEANLKCNVLTALDSVPLVVMQCFVTHAHHFVDTYAKGLQGKAAKKYRGH</sequence>
<dbReference type="EMBL" id="KN832996">
    <property type="protein sequence ID" value="KIM81952.1"/>
    <property type="molecule type" value="Genomic_DNA"/>
</dbReference>
<name>A0A0C3BX20_PILCF</name>
<reference evidence="2" key="2">
    <citation type="submission" date="2015-01" db="EMBL/GenBank/DDBJ databases">
        <title>Evolutionary Origins and Diversification of the Mycorrhizal Mutualists.</title>
        <authorList>
            <consortium name="DOE Joint Genome Institute"/>
            <consortium name="Mycorrhizal Genomics Consortium"/>
            <person name="Kohler A."/>
            <person name="Kuo A."/>
            <person name="Nagy L.G."/>
            <person name="Floudas D."/>
            <person name="Copeland A."/>
            <person name="Barry K.W."/>
            <person name="Cichocki N."/>
            <person name="Veneault-Fourrey C."/>
            <person name="LaButti K."/>
            <person name="Lindquist E.A."/>
            <person name="Lipzen A."/>
            <person name="Lundell T."/>
            <person name="Morin E."/>
            <person name="Murat C."/>
            <person name="Riley R."/>
            <person name="Ohm R."/>
            <person name="Sun H."/>
            <person name="Tunlid A."/>
            <person name="Henrissat B."/>
            <person name="Grigoriev I.V."/>
            <person name="Hibbett D.S."/>
            <person name="Martin F."/>
        </authorList>
    </citation>
    <scope>NUCLEOTIDE SEQUENCE [LARGE SCALE GENOMIC DNA]</scope>
    <source>
        <strain evidence="2">F 1598</strain>
    </source>
</reference>
<dbReference type="InParanoid" id="A0A0C3BX20"/>
<dbReference type="OrthoDB" id="10039611at2759"/>
<dbReference type="Proteomes" id="UP000054166">
    <property type="component" value="Unassembled WGS sequence"/>
</dbReference>
<dbReference type="HOGENOM" id="CLU_005726_0_1_1"/>
<reference evidence="1 2" key="1">
    <citation type="submission" date="2014-04" db="EMBL/GenBank/DDBJ databases">
        <authorList>
            <consortium name="DOE Joint Genome Institute"/>
            <person name="Kuo A."/>
            <person name="Tarkka M."/>
            <person name="Buscot F."/>
            <person name="Kohler A."/>
            <person name="Nagy L.G."/>
            <person name="Floudas D."/>
            <person name="Copeland A."/>
            <person name="Barry K.W."/>
            <person name="Cichocki N."/>
            <person name="Veneault-Fourrey C."/>
            <person name="LaButti K."/>
            <person name="Lindquist E.A."/>
            <person name="Lipzen A."/>
            <person name="Lundell T."/>
            <person name="Morin E."/>
            <person name="Murat C."/>
            <person name="Sun H."/>
            <person name="Tunlid A."/>
            <person name="Henrissat B."/>
            <person name="Grigoriev I.V."/>
            <person name="Hibbett D.S."/>
            <person name="Martin F."/>
            <person name="Nordberg H.P."/>
            <person name="Cantor M.N."/>
            <person name="Hua S.X."/>
        </authorList>
    </citation>
    <scope>NUCLEOTIDE SEQUENCE [LARGE SCALE GENOMIC DNA]</scope>
    <source>
        <strain evidence="1 2">F 1598</strain>
    </source>
</reference>
<accession>A0A0C3BX20</accession>
<dbReference type="AlphaFoldDB" id="A0A0C3BX20"/>
<evidence type="ECO:0000313" key="1">
    <source>
        <dbReference type="EMBL" id="KIM81952.1"/>
    </source>
</evidence>
<organism evidence="1 2">
    <name type="scientific">Piloderma croceum (strain F 1598)</name>
    <dbReference type="NCBI Taxonomy" id="765440"/>
    <lineage>
        <taxon>Eukaryota</taxon>
        <taxon>Fungi</taxon>
        <taxon>Dikarya</taxon>
        <taxon>Basidiomycota</taxon>
        <taxon>Agaricomycotina</taxon>
        <taxon>Agaricomycetes</taxon>
        <taxon>Agaricomycetidae</taxon>
        <taxon>Atheliales</taxon>
        <taxon>Atheliaceae</taxon>
        <taxon>Piloderma</taxon>
    </lineage>
</organism>
<evidence type="ECO:0000313" key="2">
    <source>
        <dbReference type="Proteomes" id="UP000054166"/>
    </source>
</evidence>
<proteinExistence type="predicted"/>
<keyword evidence="2" id="KW-1185">Reference proteome</keyword>
<gene>
    <name evidence="1" type="ORF">PILCRDRAFT_97548</name>
</gene>